<reference evidence="1 2" key="1">
    <citation type="submission" date="2020-03" db="EMBL/GenBank/DDBJ databases">
        <title>Draft genome of Streptomyces sp. ventii, isolated from the Axial Seamount in the Pacific Ocean, and resequencing of the two type strains Streptomyces lonarensis strain NCL 716 and Streptomyces bohaiensis strain 11A07.</title>
        <authorList>
            <person name="Loughran R.M."/>
            <person name="Pfannmuller K.M."/>
            <person name="Wasson B.J."/>
            <person name="Deadmond M.C."/>
            <person name="Paddock B.E."/>
            <person name="Koyack M.J."/>
            <person name="Gallegos D.A."/>
            <person name="Mitchell E.A."/>
            <person name="Ushijima B."/>
            <person name="Saw J.H."/>
            <person name="Mcphail K.L."/>
            <person name="Videau P."/>
        </authorList>
    </citation>
    <scope>NUCLEOTIDE SEQUENCE [LARGE SCALE GENOMIC DNA]</scope>
    <source>
        <strain evidence="1 2">NCL716</strain>
    </source>
</reference>
<evidence type="ECO:0000313" key="2">
    <source>
        <dbReference type="Proteomes" id="UP000578686"/>
    </source>
</evidence>
<dbReference type="EMBL" id="JAAVJD010000042">
    <property type="protein sequence ID" value="NJQ05572.1"/>
    <property type="molecule type" value="Genomic_DNA"/>
</dbReference>
<dbReference type="AlphaFoldDB" id="A0A7X6CZV6"/>
<proteinExistence type="predicted"/>
<organism evidence="1 2">
    <name type="scientific">Streptomyces lonarensis</name>
    <dbReference type="NCBI Taxonomy" id="700599"/>
    <lineage>
        <taxon>Bacteria</taxon>
        <taxon>Bacillati</taxon>
        <taxon>Actinomycetota</taxon>
        <taxon>Actinomycetes</taxon>
        <taxon>Kitasatosporales</taxon>
        <taxon>Streptomycetaceae</taxon>
        <taxon>Streptomyces</taxon>
    </lineage>
</organism>
<evidence type="ECO:0000313" key="1">
    <source>
        <dbReference type="EMBL" id="NJQ05572.1"/>
    </source>
</evidence>
<gene>
    <name evidence="1" type="ORF">HCN56_08310</name>
</gene>
<name>A0A7X6CZV6_9ACTN</name>
<protein>
    <submittedName>
        <fullName evidence="1">Uncharacterized protein</fullName>
    </submittedName>
</protein>
<dbReference type="RefSeq" id="WP_167968854.1">
    <property type="nucleotide sequence ID" value="NZ_JAAVJD010000042.1"/>
</dbReference>
<keyword evidence="2" id="KW-1185">Reference proteome</keyword>
<sequence length="101" mass="11051">MVADGEFLAYTVDGERLALAGSEDWSGPVTVDHTGHWDRSGLDERLRRYWTRHRGGQTPLDPEATAALILHEYAAPRPGLFARLRRRGGAPATPPDDGTAT</sequence>
<dbReference type="Proteomes" id="UP000578686">
    <property type="component" value="Unassembled WGS sequence"/>
</dbReference>
<accession>A0A7X6CZV6</accession>
<comment type="caution">
    <text evidence="1">The sequence shown here is derived from an EMBL/GenBank/DDBJ whole genome shotgun (WGS) entry which is preliminary data.</text>
</comment>